<keyword evidence="3" id="KW-1185">Reference proteome</keyword>
<comment type="caution">
    <text evidence="2">The sequence shown here is derived from an EMBL/GenBank/DDBJ whole genome shotgun (WGS) entry which is preliminary data.</text>
</comment>
<protein>
    <submittedName>
        <fullName evidence="2">Type IX secretion system membrane protein PorP/SprF</fullName>
    </submittedName>
</protein>
<dbReference type="EMBL" id="BAABEZ010000022">
    <property type="protein sequence ID" value="GAA4454773.1"/>
    <property type="molecule type" value="Genomic_DNA"/>
</dbReference>
<feature type="chain" id="PRO_5047402884" evidence="1">
    <location>
        <begin position="32"/>
        <end position="332"/>
    </location>
</feature>
<dbReference type="Proteomes" id="UP001501410">
    <property type="component" value="Unassembled WGS sequence"/>
</dbReference>
<dbReference type="InterPro" id="IPR019861">
    <property type="entry name" value="PorP/SprF_Bacteroidetes"/>
</dbReference>
<keyword evidence="1" id="KW-0732">Signal</keyword>
<reference evidence="3" key="1">
    <citation type="journal article" date="2019" name="Int. J. Syst. Evol. Microbiol.">
        <title>The Global Catalogue of Microorganisms (GCM) 10K type strain sequencing project: providing services to taxonomists for standard genome sequencing and annotation.</title>
        <authorList>
            <consortium name="The Broad Institute Genomics Platform"/>
            <consortium name="The Broad Institute Genome Sequencing Center for Infectious Disease"/>
            <person name="Wu L."/>
            <person name="Ma J."/>
        </authorList>
    </citation>
    <scope>NUCLEOTIDE SEQUENCE [LARGE SCALE GENOMIC DNA]</scope>
    <source>
        <strain evidence="3">JCM 31921</strain>
    </source>
</reference>
<name>A0ABP8MR53_9BACT</name>
<evidence type="ECO:0000313" key="3">
    <source>
        <dbReference type="Proteomes" id="UP001501410"/>
    </source>
</evidence>
<evidence type="ECO:0000313" key="2">
    <source>
        <dbReference type="EMBL" id="GAA4454773.1"/>
    </source>
</evidence>
<dbReference type="NCBIfam" id="TIGR03519">
    <property type="entry name" value="T9SS_PorP_fam"/>
    <property type="match status" value="1"/>
</dbReference>
<proteinExistence type="predicted"/>
<feature type="signal peptide" evidence="1">
    <location>
        <begin position="1"/>
        <end position="31"/>
    </location>
</feature>
<gene>
    <name evidence="2" type="ORF">GCM10023092_17310</name>
</gene>
<accession>A0ABP8MR53</accession>
<evidence type="ECO:0000256" key="1">
    <source>
        <dbReference type="SAM" id="SignalP"/>
    </source>
</evidence>
<organism evidence="2 3">
    <name type="scientific">Rurimicrobium arvi</name>
    <dbReference type="NCBI Taxonomy" id="2049916"/>
    <lineage>
        <taxon>Bacteria</taxon>
        <taxon>Pseudomonadati</taxon>
        <taxon>Bacteroidota</taxon>
        <taxon>Chitinophagia</taxon>
        <taxon>Chitinophagales</taxon>
        <taxon>Chitinophagaceae</taxon>
        <taxon>Rurimicrobium</taxon>
    </lineage>
</organism>
<sequence>MHPSIIKRNKMKKANLYIALAASLMAAPALAQTTVAPHYTMFMYNKLLYNPAYAGSRDVLSVNALYRAQWVGIDGAPRNMAISIDAPVGSYMKPFRHVALGLSVSNESAGVLNNTNFMAYYAYRIALGKTMLSLGLQAGASMMSAKYGDLNPMQQGDASLSNNFKNEFLPNFGAGVYWRGDRFYAGVSVPHMLENYYDKDNKVNNVQNNRQVRGYYASAGYVFKVSESVKLEPQGLFRYAGNGKYQLPATADLNLSAIFYDRLMFGATWRTDNSIAGIVHLQVAQRVNVGYSYDYATKVLNGFTGGSHEFTVGFDFTRDQNKYVHPRFVSMF</sequence>
<dbReference type="Pfam" id="PF11751">
    <property type="entry name" value="PorP_SprF"/>
    <property type="match status" value="1"/>
</dbReference>